<dbReference type="AlphaFoldDB" id="A0A0C3IIX1"/>
<feature type="non-terminal residue" evidence="3">
    <location>
        <position position="58"/>
    </location>
</feature>
<feature type="non-terminal residue" evidence="3">
    <location>
        <position position="1"/>
    </location>
</feature>
<sequence>DSKNVTLEEQLAIFLYAMVTGLLARHIGERFQRSMDTISRYFKRMLHAFSEGRIYTTY</sequence>
<evidence type="ECO:0000259" key="2">
    <source>
        <dbReference type="Pfam" id="PF26138"/>
    </source>
</evidence>
<organism evidence="3 4">
    <name type="scientific">Pisolithus tinctorius Marx 270</name>
    <dbReference type="NCBI Taxonomy" id="870435"/>
    <lineage>
        <taxon>Eukaryota</taxon>
        <taxon>Fungi</taxon>
        <taxon>Dikarya</taxon>
        <taxon>Basidiomycota</taxon>
        <taxon>Agaricomycotina</taxon>
        <taxon>Agaricomycetes</taxon>
        <taxon>Agaricomycetidae</taxon>
        <taxon>Boletales</taxon>
        <taxon>Sclerodermatineae</taxon>
        <taxon>Pisolithaceae</taxon>
        <taxon>Pisolithus</taxon>
    </lineage>
</organism>
<evidence type="ECO:0000313" key="4">
    <source>
        <dbReference type="Proteomes" id="UP000054217"/>
    </source>
</evidence>
<keyword evidence="1" id="KW-0812">Transmembrane</keyword>
<feature type="transmembrane region" description="Helical" evidence="1">
    <location>
        <begin position="12"/>
        <end position="28"/>
    </location>
</feature>
<dbReference type="InParanoid" id="A0A0C3IIX1"/>
<dbReference type="InterPro" id="IPR058353">
    <property type="entry name" value="DUF8040"/>
</dbReference>
<proteinExistence type="predicted"/>
<gene>
    <name evidence="3" type="ORF">M404DRAFT_112517</name>
</gene>
<keyword evidence="1" id="KW-0472">Membrane</keyword>
<evidence type="ECO:0000313" key="3">
    <source>
        <dbReference type="EMBL" id="KIN96927.1"/>
    </source>
</evidence>
<evidence type="ECO:0000256" key="1">
    <source>
        <dbReference type="SAM" id="Phobius"/>
    </source>
</evidence>
<reference evidence="3 4" key="1">
    <citation type="submission" date="2014-04" db="EMBL/GenBank/DDBJ databases">
        <authorList>
            <consortium name="DOE Joint Genome Institute"/>
            <person name="Kuo A."/>
            <person name="Kohler A."/>
            <person name="Costa M.D."/>
            <person name="Nagy L.G."/>
            <person name="Floudas D."/>
            <person name="Copeland A."/>
            <person name="Barry K.W."/>
            <person name="Cichocki N."/>
            <person name="Veneault-Fourrey C."/>
            <person name="LaButti K."/>
            <person name="Lindquist E.A."/>
            <person name="Lipzen A."/>
            <person name="Lundell T."/>
            <person name="Morin E."/>
            <person name="Murat C."/>
            <person name="Sun H."/>
            <person name="Tunlid A."/>
            <person name="Henrissat B."/>
            <person name="Grigoriev I.V."/>
            <person name="Hibbett D.S."/>
            <person name="Martin F."/>
            <person name="Nordberg H.P."/>
            <person name="Cantor M.N."/>
            <person name="Hua S.X."/>
        </authorList>
    </citation>
    <scope>NUCLEOTIDE SEQUENCE [LARGE SCALE GENOMIC DNA]</scope>
    <source>
        <strain evidence="3 4">Marx 270</strain>
    </source>
</reference>
<keyword evidence="1" id="KW-1133">Transmembrane helix</keyword>
<feature type="domain" description="DUF8040" evidence="2">
    <location>
        <begin position="1"/>
        <end position="50"/>
    </location>
</feature>
<accession>A0A0C3IIX1</accession>
<dbReference type="EMBL" id="KN832037">
    <property type="protein sequence ID" value="KIN96927.1"/>
    <property type="molecule type" value="Genomic_DNA"/>
</dbReference>
<dbReference type="Pfam" id="PF26138">
    <property type="entry name" value="DUF8040"/>
    <property type="match status" value="1"/>
</dbReference>
<reference evidence="4" key="2">
    <citation type="submission" date="2015-01" db="EMBL/GenBank/DDBJ databases">
        <title>Evolutionary Origins and Diversification of the Mycorrhizal Mutualists.</title>
        <authorList>
            <consortium name="DOE Joint Genome Institute"/>
            <consortium name="Mycorrhizal Genomics Consortium"/>
            <person name="Kohler A."/>
            <person name="Kuo A."/>
            <person name="Nagy L.G."/>
            <person name="Floudas D."/>
            <person name="Copeland A."/>
            <person name="Barry K.W."/>
            <person name="Cichocki N."/>
            <person name="Veneault-Fourrey C."/>
            <person name="LaButti K."/>
            <person name="Lindquist E.A."/>
            <person name="Lipzen A."/>
            <person name="Lundell T."/>
            <person name="Morin E."/>
            <person name="Murat C."/>
            <person name="Riley R."/>
            <person name="Ohm R."/>
            <person name="Sun H."/>
            <person name="Tunlid A."/>
            <person name="Henrissat B."/>
            <person name="Grigoriev I.V."/>
            <person name="Hibbett D.S."/>
            <person name="Martin F."/>
        </authorList>
    </citation>
    <scope>NUCLEOTIDE SEQUENCE [LARGE SCALE GENOMIC DNA]</scope>
    <source>
        <strain evidence="4">Marx 270</strain>
    </source>
</reference>
<name>A0A0C3IIX1_PISTI</name>
<dbReference type="Proteomes" id="UP000054217">
    <property type="component" value="Unassembled WGS sequence"/>
</dbReference>
<keyword evidence="4" id="KW-1185">Reference proteome</keyword>
<protein>
    <recommendedName>
        <fullName evidence="2">DUF8040 domain-containing protein</fullName>
    </recommendedName>
</protein>
<dbReference type="OrthoDB" id="2635811at2759"/>
<dbReference type="HOGENOM" id="CLU_200854_1_0_1"/>